<dbReference type="AlphaFoldDB" id="A0A5C5WCK1"/>
<comment type="catalytic activity">
    <reaction evidence="3 4">
        <text>an acyl phosphate + H2O = a carboxylate + phosphate + H(+)</text>
        <dbReference type="Rhea" id="RHEA:14965"/>
        <dbReference type="ChEBI" id="CHEBI:15377"/>
        <dbReference type="ChEBI" id="CHEBI:15378"/>
        <dbReference type="ChEBI" id="CHEBI:29067"/>
        <dbReference type="ChEBI" id="CHEBI:43474"/>
        <dbReference type="ChEBI" id="CHEBI:59918"/>
        <dbReference type="EC" id="3.6.1.7"/>
    </reaction>
</comment>
<organism evidence="7 8">
    <name type="scientific">Botrimarina hoheduenensis</name>
    <dbReference type="NCBI Taxonomy" id="2528000"/>
    <lineage>
        <taxon>Bacteria</taxon>
        <taxon>Pseudomonadati</taxon>
        <taxon>Planctomycetota</taxon>
        <taxon>Planctomycetia</taxon>
        <taxon>Pirellulales</taxon>
        <taxon>Lacipirellulaceae</taxon>
        <taxon>Botrimarina</taxon>
    </lineage>
</organism>
<dbReference type="OrthoDB" id="9808093at2"/>
<evidence type="ECO:0000256" key="1">
    <source>
        <dbReference type="ARBA" id="ARBA00005614"/>
    </source>
</evidence>
<dbReference type="Proteomes" id="UP000318995">
    <property type="component" value="Unassembled WGS sequence"/>
</dbReference>
<dbReference type="SUPFAM" id="SSF54975">
    <property type="entry name" value="Acylphosphatase/BLUF domain-like"/>
    <property type="match status" value="1"/>
</dbReference>
<dbReference type="RefSeq" id="WP_146570855.1">
    <property type="nucleotide sequence ID" value="NZ_SJPH01000001.1"/>
</dbReference>
<dbReference type="Pfam" id="PF00708">
    <property type="entry name" value="Acylphosphatase"/>
    <property type="match status" value="1"/>
</dbReference>
<evidence type="ECO:0000313" key="7">
    <source>
        <dbReference type="EMBL" id="TWT48636.1"/>
    </source>
</evidence>
<evidence type="ECO:0000256" key="4">
    <source>
        <dbReference type="PROSITE-ProRule" id="PRU00520"/>
    </source>
</evidence>
<keyword evidence="4 7" id="KW-0378">Hydrolase</keyword>
<dbReference type="PROSITE" id="PS51160">
    <property type="entry name" value="ACYLPHOSPHATASE_3"/>
    <property type="match status" value="1"/>
</dbReference>
<evidence type="ECO:0000256" key="2">
    <source>
        <dbReference type="ARBA" id="ARBA00012150"/>
    </source>
</evidence>
<gene>
    <name evidence="7" type="primary">acyP</name>
    <name evidence="7" type="ORF">Pla111_04110</name>
</gene>
<evidence type="ECO:0000256" key="5">
    <source>
        <dbReference type="RuleBase" id="RU004168"/>
    </source>
</evidence>
<keyword evidence="8" id="KW-1185">Reference proteome</keyword>
<feature type="active site" evidence="4">
    <location>
        <position position="23"/>
    </location>
</feature>
<dbReference type="EMBL" id="SJPH01000001">
    <property type="protein sequence ID" value="TWT48636.1"/>
    <property type="molecule type" value="Genomic_DNA"/>
</dbReference>
<dbReference type="InterPro" id="IPR036046">
    <property type="entry name" value="Acylphosphatase-like_dom_sf"/>
</dbReference>
<sequence>MTDFSKIARRVRYEGRVQGVGFRYTVSELAEKLGVCGTVRNEADGSVLLDAEGAATALAELQVAIRARFGASITTETADEVPLIHPDSMKIVRQR</sequence>
<evidence type="ECO:0000259" key="6">
    <source>
        <dbReference type="PROSITE" id="PS51160"/>
    </source>
</evidence>
<reference evidence="7 8" key="1">
    <citation type="submission" date="2019-02" db="EMBL/GenBank/DDBJ databases">
        <title>Deep-cultivation of Planctomycetes and their phenomic and genomic characterization uncovers novel biology.</title>
        <authorList>
            <person name="Wiegand S."/>
            <person name="Jogler M."/>
            <person name="Boedeker C."/>
            <person name="Pinto D."/>
            <person name="Vollmers J."/>
            <person name="Rivas-Marin E."/>
            <person name="Kohn T."/>
            <person name="Peeters S.H."/>
            <person name="Heuer A."/>
            <person name="Rast P."/>
            <person name="Oberbeckmann S."/>
            <person name="Bunk B."/>
            <person name="Jeske O."/>
            <person name="Meyerdierks A."/>
            <person name="Storesund J.E."/>
            <person name="Kallscheuer N."/>
            <person name="Luecker S."/>
            <person name="Lage O.M."/>
            <person name="Pohl T."/>
            <person name="Merkel B.J."/>
            <person name="Hornburger P."/>
            <person name="Mueller R.-W."/>
            <person name="Bruemmer F."/>
            <person name="Labrenz M."/>
            <person name="Spormann A.M."/>
            <person name="Op Den Camp H."/>
            <person name="Overmann J."/>
            <person name="Amann R."/>
            <person name="Jetten M.S.M."/>
            <person name="Mascher T."/>
            <person name="Medema M.H."/>
            <person name="Devos D.P."/>
            <person name="Kaster A.-K."/>
            <person name="Ovreas L."/>
            <person name="Rohde M."/>
            <person name="Galperin M.Y."/>
            <person name="Jogler C."/>
        </authorList>
    </citation>
    <scope>NUCLEOTIDE SEQUENCE [LARGE SCALE GENOMIC DNA]</scope>
    <source>
        <strain evidence="7 8">Pla111</strain>
    </source>
</reference>
<name>A0A5C5WCK1_9BACT</name>
<feature type="active site" evidence="4">
    <location>
        <position position="41"/>
    </location>
</feature>
<comment type="caution">
    <text evidence="7">The sequence shown here is derived from an EMBL/GenBank/DDBJ whole genome shotgun (WGS) entry which is preliminary data.</text>
</comment>
<protein>
    <recommendedName>
        <fullName evidence="2 4">acylphosphatase</fullName>
        <ecNumber evidence="2 4">3.6.1.7</ecNumber>
    </recommendedName>
</protein>
<dbReference type="GO" id="GO:0003998">
    <property type="term" value="F:acylphosphatase activity"/>
    <property type="evidence" value="ECO:0007669"/>
    <property type="project" value="UniProtKB-EC"/>
</dbReference>
<comment type="similarity">
    <text evidence="1 5">Belongs to the acylphosphatase family.</text>
</comment>
<dbReference type="InterPro" id="IPR001792">
    <property type="entry name" value="Acylphosphatase-like_dom"/>
</dbReference>
<dbReference type="PANTHER" id="PTHR47268:SF4">
    <property type="entry name" value="ACYLPHOSPHATASE"/>
    <property type="match status" value="1"/>
</dbReference>
<evidence type="ECO:0000256" key="3">
    <source>
        <dbReference type="ARBA" id="ARBA00047645"/>
    </source>
</evidence>
<proteinExistence type="inferred from homology"/>
<dbReference type="Gene3D" id="3.30.70.100">
    <property type="match status" value="1"/>
</dbReference>
<dbReference type="InterPro" id="IPR020456">
    <property type="entry name" value="Acylphosphatase"/>
</dbReference>
<dbReference type="EC" id="3.6.1.7" evidence="2 4"/>
<evidence type="ECO:0000313" key="8">
    <source>
        <dbReference type="Proteomes" id="UP000318995"/>
    </source>
</evidence>
<dbReference type="PANTHER" id="PTHR47268">
    <property type="entry name" value="ACYLPHOSPHATASE"/>
    <property type="match status" value="1"/>
</dbReference>
<accession>A0A5C5WCK1</accession>
<feature type="domain" description="Acylphosphatase-like" evidence="6">
    <location>
        <begin position="8"/>
        <end position="93"/>
    </location>
</feature>